<evidence type="ECO:0000256" key="1">
    <source>
        <dbReference type="SAM" id="SignalP"/>
    </source>
</evidence>
<keyword evidence="3" id="KW-1185">Reference proteome</keyword>
<evidence type="ECO:0000313" key="2">
    <source>
        <dbReference type="EMBL" id="EIT71278.1"/>
    </source>
</evidence>
<keyword evidence="1" id="KW-0732">Signal</keyword>
<accession>I8TCA0</accession>
<feature type="chain" id="PRO_5003714494" description="UrcA family protein" evidence="1">
    <location>
        <begin position="32"/>
        <end position="113"/>
    </location>
</feature>
<evidence type="ECO:0008006" key="4">
    <source>
        <dbReference type="Google" id="ProtNLM"/>
    </source>
</evidence>
<protein>
    <recommendedName>
        <fullName evidence="4">UrcA family protein</fullName>
    </recommendedName>
</protein>
<name>I8TCA0_9GAMM</name>
<sequence>MTLARHARPHPARSPSLVALALLLASSQAQAQDSRLPDSRYPAMSCSKPVKPFTPLDINSAAAAAQYKLVVERYNQQAQAYTACVNAYLDVAMADVQRIQQQMDAAVAAANAP</sequence>
<proteinExistence type="predicted"/>
<organism evidence="2 3">
    <name type="scientific">Hydrocarboniphaga effusa AP103</name>
    <dbReference type="NCBI Taxonomy" id="1172194"/>
    <lineage>
        <taxon>Bacteria</taxon>
        <taxon>Pseudomonadati</taxon>
        <taxon>Pseudomonadota</taxon>
        <taxon>Gammaproteobacteria</taxon>
        <taxon>Nevskiales</taxon>
        <taxon>Nevskiaceae</taxon>
        <taxon>Hydrocarboniphaga</taxon>
    </lineage>
</organism>
<comment type="caution">
    <text evidence="2">The sequence shown here is derived from an EMBL/GenBank/DDBJ whole genome shotgun (WGS) entry which is preliminary data.</text>
</comment>
<dbReference type="OrthoDB" id="9981155at2"/>
<dbReference type="Proteomes" id="UP000003704">
    <property type="component" value="Unassembled WGS sequence"/>
</dbReference>
<evidence type="ECO:0000313" key="3">
    <source>
        <dbReference type="Proteomes" id="UP000003704"/>
    </source>
</evidence>
<gene>
    <name evidence="2" type="ORF">WQQ_14150</name>
</gene>
<feature type="signal peptide" evidence="1">
    <location>
        <begin position="1"/>
        <end position="31"/>
    </location>
</feature>
<dbReference type="RefSeq" id="WP_007184369.1">
    <property type="nucleotide sequence ID" value="NZ_AKGD01000001.1"/>
</dbReference>
<reference evidence="2 3" key="1">
    <citation type="journal article" date="2012" name="J. Bacteriol.">
        <title>Genome Sequence of n-Alkane-Degrading Hydrocarboniphaga effusa Strain AP103T (ATCC BAA-332T).</title>
        <authorList>
            <person name="Chang H.K."/>
            <person name="Zylstra G.J."/>
            <person name="Chae J.C."/>
        </authorList>
    </citation>
    <scope>NUCLEOTIDE SEQUENCE [LARGE SCALE GENOMIC DNA]</scope>
    <source>
        <strain evidence="2 3">AP103</strain>
    </source>
</reference>
<dbReference type="AlphaFoldDB" id="I8TCA0"/>
<dbReference type="EMBL" id="AKGD01000001">
    <property type="protein sequence ID" value="EIT71278.1"/>
    <property type="molecule type" value="Genomic_DNA"/>
</dbReference>